<keyword evidence="3" id="KW-0067">ATP-binding</keyword>
<keyword evidence="6" id="KW-1185">Reference proteome</keyword>
<organism evidence="5 6">
    <name type="scientific">Segatella bryantii</name>
    <name type="common">Prevotella bryantii</name>
    <dbReference type="NCBI Taxonomy" id="77095"/>
    <lineage>
        <taxon>Bacteria</taxon>
        <taxon>Pseudomonadati</taxon>
        <taxon>Bacteroidota</taxon>
        <taxon>Bacteroidia</taxon>
        <taxon>Bacteroidales</taxon>
        <taxon>Prevotellaceae</taxon>
        <taxon>Segatella</taxon>
    </lineage>
</organism>
<name>A0ABX4EGB4_SEGBR</name>
<protein>
    <recommendedName>
        <fullName evidence="4">AAA+ ATPase domain-containing protein</fullName>
    </recommendedName>
</protein>
<comment type="caution">
    <text evidence="5">The sequence shown here is derived from an EMBL/GenBank/DDBJ whole genome shotgun (WGS) entry which is preliminary data.</text>
</comment>
<dbReference type="RefSeq" id="WP_094448971.1">
    <property type="nucleotide sequence ID" value="NZ_CP091802.1"/>
</dbReference>
<dbReference type="Proteomes" id="UP000216189">
    <property type="component" value="Unassembled WGS sequence"/>
</dbReference>
<evidence type="ECO:0000313" key="5">
    <source>
        <dbReference type="EMBL" id="OYP53637.1"/>
    </source>
</evidence>
<evidence type="ECO:0000259" key="4">
    <source>
        <dbReference type="SMART" id="SM00382"/>
    </source>
</evidence>
<dbReference type="InterPro" id="IPR003593">
    <property type="entry name" value="AAA+_ATPase"/>
</dbReference>
<dbReference type="Gene3D" id="3.40.50.300">
    <property type="entry name" value="P-loop containing nucleotide triphosphate hydrolases"/>
    <property type="match status" value="1"/>
</dbReference>
<dbReference type="SUPFAM" id="SSF52540">
    <property type="entry name" value="P-loop containing nucleoside triphosphate hydrolases"/>
    <property type="match status" value="1"/>
</dbReference>
<dbReference type="InterPro" id="IPR027417">
    <property type="entry name" value="P-loop_NTPase"/>
</dbReference>
<reference evidence="5 6" key="1">
    <citation type="submission" date="2017-08" db="EMBL/GenBank/DDBJ databases">
        <title>Comparative genomics of non-oral Prevotella species.</title>
        <authorList>
            <person name="Accetto T."/>
            <person name="Nograsek B."/>
            <person name="Avgustin G."/>
        </authorList>
    </citation>
    <scope>NUCLEOTIDE SEQUENCE [LARGE SCALE GENOMIC DNA]</scope>
    <source>
        <strain evidence="5 6">TC1-1</strain>
    </source>
</reference>
<dbReference type="PANTHER" id="PTHR23073">
    <property type="entry name" value="26S PROTEASOME REGULATORY SUBUNIT"/>
    <property type="match status" value="1"/>
</dbReference>
<dbReference type="InterPro" id="IPR050221">
    <property type="entry name" value="26S_Proteasome_ATPase"/>
</dbReference>
<accession>A0ABX4EGB4</accession>
<dbReference type="SMART" id="SM00382">
    <property type="entry name" value="AAA"/>
    <property type="match status" value="1"/>
</dbReference>
<dbReference type="InterPro" id="IPR003959">
    <property type="entry name" value="ATPase_AAA_core"/>
</dbReference>
<proteinExistence type="inferred from homology"/>
<evidence type="ECO:0000256" key="1">
    <source>
        <dbReference type="ARBA" id="ARBA00006914"/>
    </source>
</evidence>
<evidence type="ECO:0000256" key="3">
    <source>
        <dbReference type="ARBA" id="ARBA00022840"/>
    </source>
</evidence>
<evidence type="ECO:0000256" key="2">
    <source>
        <dbReference type="ARBA" id="ARBA00022741"/>
    </source>
</evidence>
<keyword evidence="2" id="KW-0547">Nucleotide-binding</keyword>
<evidence type="ECO:0000313" key="6">
    <source>
        <dbReference type="Proteomes" id="UP000216189"/>
    </source>
</evidence>
<sequence>MGLRRMRNRPPFANIEEKKYPDYSQTDFSSWSFLDLVTEIVTQGENSRLSDDYLKCATPLLQTLADRQKITKDEALLLSAFVNNSISNWTDLQDLTIFFGCSNMDIIKKSPCIKHLVDTDLLISGGHNEFNNQHSYRVPDELLESYRDNKPYTPRSLACKDIVSLLAELFDITHDLHERDITYDRFYHLMDKLYAQNAHLPVMMMLDDMKFCNYDKLIVLQFLRHLMFHNERSLQMESLAFLYEEGPKRNRFIYNMEHGKGYLYKNRIVEFASANGLVDNKSYQLTDRIIKKLVPDFKLKEEAPSANKCVDIIRYQDIARKKLYFDGQTSKQVDQLAHILTDTNFKKVQTRLKASGFRQGFACLFYGAPGTGKTELCLQLAKKTGRDVMQVNISQLRSMWVGGSEKNLQGLFDNYRDMVARSKKAPLLLFNEADAIIQKRSENNRNAVDKMENTLQNILLENIEKLDGILIATTNLQNTMDKAFERRFIYKIRFNKPTIEARTSIWKSMLGVNKATATQLAKNYEFSGGQIENIARKSTVDKILYGTTDFTFETLKDYCDSELIDNQQKPINRIGF</sequence>
<gene>
    <name evidence="5" type="ORF">CIK91_11725</name>
</gene>
<dbReference type="CDD" id="cd19481">
    <property type="entry name" value="RecA-like_protease"/>
    <property type="match status" value="1"/>
</dbReference>
<dbReference type="Pfam" id="PF00004">
    <property type="entry name" value="AAA"/>
    <property type="match status" value="1"/>
</dbReference>
<dbReference type="EMBL" id="NPJF01000059">
    <property type="protein sequence ID" value="OYP53637.1"/>
    <property type="molecule type" value="Genomic_DNA"/>
</dbReference>
<comment type="similarity">
    <text evidence="1">Belongs to the AAA ATPase family.</text>
</comment>
<feature type="domain" description="AAA+ ATPase" evidence="4">
    <location>
        <begin position="359"/>
        <end position="498"/>
    </location>
</feature>